<dbReference type="FunFam" id="1.20.930.20:FF:000002">
    <property type="entry name" value="RING-type E3 ubiquitin transferase"/>
    <property type="match status" value="1"/>
</dbReference>
<reference evidence="10 11" key="1">
    <citation type="journal article" date="2014" name="Agronomy (Basel)">
        <title>A Draft Genome Sequence for Ensete ventricosum, the Drought-Tolerant Tree Against Hunger.</title>
        <authorList>
            <person name="Harrison J."/>
            <person name="Moore K.A."/>
            <person name="Paszkiewicz K."/>
            <person name="Jones T."/>
            <person name="Grant M."/>
            <person name="Ambacheew D."/>
            <person name="Muzemil S."/>
            <person name="Studholme D.J."/>
        </authorList>
    </citation>
    <scope>NUCLEOTIDE SEQUENCE [LARGE SCALE GENOMIC DNA]</scope>
</reference>
<evidence type="ECO:0000256" key="7">
    <source>
        <dbReference type="PROSITE-ProRule" id="PRU00259"/>
    </source>
</evidence>
<dbReference type="InterPro" id="IPR045210">
    <property type="entry name" value="RING-Ubox_PUB"/>
</dbReference>
<comment type="pathway">
    <text evidence="2">Protein modification; protein ubiquitination.</text>
</comment>
<evidence type="ECO:0000313" key="11">
    <source>
        <dbReference type="Proteomes" id="UP000287651"/>
    </source>
</evidence>
<evidence type="ECO:0000259" key="9">
    <source>
        <dbReference type="PROSITE" id="PS51698"/>
    </source>
</evidence>
<dbReference type="EMBL" id="AMZH03008802">
    <property type="protein sequence ID" value="RRT58200.1"/>
    <property type="molecule type" value="Genomic_DNA"/>
</dbReference>
<dbReference type="SMART" id="SM00185">
    <property type="entry name" value="ARM"/>
    <property type="match status" value="5"/>
</dbReference>
<dbReference type="FunFam" id="1.25.10.10:FF:000082">
    <property type="entry name" value="RING-type E3 ubiquitin transferase"/>
    <property type="match status" value="1"/>
</dbReference>
<dbReference type="UniPathway" id="UPA00143"/>
<feature type="repeat" description="ARM" evidence="7">
    <location>
        <begin position="484"/>
        <end position="526"/>
    </location>
</feature>
<evidence type="ECO:0000256" key="3">
    <source>
        <dbReference type="ARBA" id="ARBA00012483"/>
    </source>
</evidence>
<evidence type="ECO:0000256" key="6">
    <source>
        <dbReference type="ARBA" id="ARBA00022786"/>
    </source>
</evidence>
<comment type="caution">
    <text evidence="10">The sequence shown here is derived from an EMBL/GenBank/DDBJ whole genome shotgun (WGS) entry which is preliminary data.</text>
</comment>
<dbReference type="Gene3D" id="1.25.10.10">
    <property type="entry name" value="Leucine-rich Repeat Variant"/>
    <property type="match status" value="2"/>
</dbReference>
<dbReference type="GO" id="GO:0061630">
    <property type="term" value="F:ubiquitin protein ligase activity"/>
    <property type="evidence" value="ECO:0007669"/>
    <property type="project" value="UniProtKB-EC"/>
</dbReference>
<dbReference type="GO" id="GO:0016567">
    <property type="term" value="P:protein ubiquitination"/>
    <property type="evidence" value="ECO:0007669"/>
    <property type="project" value="UniProtKB-UniPathway"/>
</dbReference>
<evidence type="ECO:0000256" key="5">
    <source>
        <dbReference type="ARBA" id="ARBA00022737"/>
    </source>
</evidence>
<evidence type="ECO:0000256" key="2">
    <source>
        <dbReference type="ARBA" id="ARBA00004906"/>
    </source>
</evidence>
<dbReference type="InterPro" id="IPR011989">
    <property type="entry name" value="ARM-like"/>
</dbReference>
<gene>
    <name evidence="10" type="ORF">B296_00006381</name>
</gene>
<keyword evidence="6" id="KW-0833">Ubl conjugation pathway</keyword>
<evidence type="ECO:0000256" key="8">
    <source>
        <dbReference type="SAM" id="MobiDB-lite"/>
    </source>
</evidence>
<dbReference type="SMART" id="SM00504">
    <property type="entry name" value="Ubox"/>
    <property type="match status" value="1"/>
</dbReference>
<dbReference type="SUPFAM" id="SSF57850">
    <property type="entry name" value="RING/U-box"/>
    <property type="match status" value="1"/>
</dbReference>
<feature type="region of interest" description="Disordered" evidence="8">
    <location>
        <begin position="1"/>
        <end position="20"/>
    </location>
</feature>
<keyword evidence="4" id="KW-0808">Transferase</keyword>
<dbReference type="PANTHER" id="PTHR23315">
    <property type="entry name" value="U BOX DOMAIN-CONTAINING"/>
    <property type="match status" value="1"/>
</dbReference>
<proteinExistence type="predicted"/>
<sequence>MEPHRRRLRIRRPQSRGTSVPPNLHAFFVSHVTPHPPRDLRKLSPSRPCFPSTTEDFSLPLFDLSAGWLSSFFVSLADFCAALAYPQGLEGRKKEDGSRTYIQAVTNMSPRERPAAQKFHAERAGRDRESTVGPAFLGSSCAMICAVAVAESLLRAVEEIAAVSYHRNAYKKQFCNLSRRVRLLAPMFEELRDSKKPISDKAVTALASLGRAIGLAEELLRFGSRGSKISLVELVRTQFKRAKVLLDTSDAELFNDLSSVYGMSIHAKVDPVLLSRLAEKLQLTTIAELKQESLALNELLGDDDRDLGEAIKKMSVVLKKIEDYMQTQNPEICIPASAKVLTSDETAKAPVVPDDFRCPISLLAYLCCLLKTYERVFIEKWLKAGHVTCPKTQQKLSSTSLTPNHVIRSLIIQWCEENGMELLKYPAHHGPDNSLCSAKEHARVADLILKLSSESSDDQRTAAAEIRLLAKCSGDNRVCITEAGAIPLLVGLLSAVDSQTQEHAVTALYNLSINEQNKDKIIAARAVTGILHVLKRGSMEARENAAATLFSLSVVDANKVIIGDAGAIEPLVLLLNEGSQRGKKDAAAALFNLCIYPGNRGKALKAGVMPGLMGLLMHPQGDMVDEALAILAILSSHPQGKVAIRAAEALPLLVELIRSGSPSNKENAATILVHLCNSEEEQQQHLAAAQVQGVIGPLYEMAESGTDRGKRKAVQLLGCMHKFLEQQHEARAQVQAKAQARAQALGEQ</sequence>
<dbReference type="Pfam" id="PF25598">
    <property type="entry name" value="ARM_PUB"/>
    <property type="match status" value="1"/>
</dbReference>
<dbReference type="InterPro" id="IPR058678">
    <property type="entry name" value="ARM_PUB"/>
</dbReference>
<dbReference type="InterPro" id="IPR016024">
    <property type="entry name" value="ARM-type_fold"/>
</dbReference>
<evidence type="ECO:0000256" key="4">
    <source>
        <dbReference type="ARBA" id="ARBA00022679"/>
    </source>
</evidence>
<evidence type="ECO:0000313" key="10">
    <source>
        <dbReference type="EMBL" id="RRT58200.1"/>
    </source>
</evidence>
<dbReference type="PROSITE" id="PS51698">
    <property type="entry name" value="U_BOX"/>
    <property type="match status" value="1"/>
</dbReference>
<dbReference type="InterPro" id="IPR057623">
    <property type="entry name" value="PUB12-19-like_N"/>
</dbReference>
<feature type="compositionally biased region" description="Basic residues" evidence="8">
    <location>
        <begin position="1"/>
        <end position="14"/>
    </location>
</feature>
<name>A0A426Z2K0_ENSVE</name>
<accession>A0A426Z2K0</accession>
<dbReference type="InterPro" id="IPR003613">
    <property type="entry name" value="Ubox_domain"/>
</dbReference>
<dbReference type="Pfam" id="PF25368">
    <property type="entry name" value="PUB10_N"/>
    <property type="match status" value="1"/>
</dbReference>
<dbReference type="InterPro" id="IPR000225">
    <property type="entry name" value="Armadillo"/>
</dbReference>
<dbReference type="PANTHER" id="PTHR23315:SF275">
    <property type="entry name" value="U-BOX DOMAIN-CONTAINING PROTEIN 13"/>
    <property type="match status" value="1"/>
</dbReference>
<dbReference type="AlphaFoldDB" id="A0A426Z2K0"/>
<dbReference type="PROSITE" id="PS50176">
    <property type="entry name" value="ARM_REPEAT"/>
    <property type="match status" value="1"/>
</dbReference>
<dbReference type="Gene3D" id="3.30.40.10">
    <property type="entry name" value="Zinc/RING finger domain, C3HC4 (zinc finger)"/>
    <property type="match status" value="1"/>
</dbReference>
<comment type="catalytic activity">
    <reaction evidence="1">
        <text>S-ubiquitinyl-[E2 ubiquitin-conjugating enzyme]-L-cysteine + [acceptor protein]-L-lysine = [E2 ubiquitin-conjugating enzyme]-L-cysteine + N(6)-ubiquitinyl-[acceptor protein]-L-lysine.</text>
        <dbReference type="EC" id="2.3.2.27"/>
    </reaction>
</comment>
<protein>
    <recommendedName>
        <fullName evidence="3">RING-type E3 ubiquitin transferase</fullName>
        <ecNumber evidence="3">2.3.2.27</ecNumber>
    </recommendedName>
</protein>
<dbReference type="EC" id="2.3.2.27" evidence="3"/>
<dbReference type="SUPFAM" id="SSF48371">
    <property type="entry name" value="ARM repeat"/>
    <property type="match status" value="1"/>
</dbReference>
<dbReference type="InterPro" id="IPR013083">
    <property type="entry name" value="Znf_RING/FYVE/PHD"/>
</dbReference>
<dbReference type="Pfam" id="PF04564">
    <property type="entry name" value="U-box"/>
    <property type="match status" value="1"/>
</dbReference>
<keyword evidence="5" id="KW-0677">Repeat</keyword>
<evidence type="ECO:0000256" key="1">
    <source>
        <dbReference type="ARBA" id="ARBA00000900"/>
    </source>
</evidence>
<dbReference type="Proteomes" id="UP000287651">
    <property type="component" value="Unassembled WGS sequence"/>
</dbReference>
<feature type="domain" description="U-box" evidence="9">
    <location>
        <begin position="372"/>
        <end position="421"/>
    </location>
</feature>
<dbReference type="CDD" id="cd16664">
    <property type="entry name" value="RING-Ubox_PUB"/>
    <property type="match status" value="1"/>
</dbReference>
<organism evidence="10 11">
    <name type="scientific">Ensete ventricosum</name>
    <name type="common">Abyssinian banana</name>
    <name type="synonym">Musa ensete</name>
    <dbReference type="NCBI Taxonomy" id="4639"/>
    <lineage>
        <taxon>Eukaryota</taxon>
        <taxon>Viridiplantae</taxon>
        <taxon>Streptophyta</taxon>
        <taxon>Embryophyta</taxon>
        <taxon>Tracheophyta</taxon>
        <taxon>Spermatophyta</taxon>
        <taxon>Magnoliopsida</taxon>
        <taxon>Liliopsida</taxon>
        <taxon>Zingiberales</taxon>
        <taxon>Musaceae</taxon>
        <taxon>Ensete</taxon>
    </lineage>
</organism>